<dbReference type="InterPro" id="IPR028641">
    <property type="entry name" value="RCC2"/>
</dbReference>
<name>A0ABR2JXV3_9EUKA</name>
<dbReference type="PANTHER" id="PTHR46207:SF1">
    <property type="entry name" value="PROTEIN RCC2"/>
    <property type="match status" value="1"/>
</dbReference>
<dbReference type="SUPFAM" id="SSF50985">
    <property type="entry name" value="RCC1/BLIP-II"/>
    <property type="match status" value="1"/>
</dbReference>
<reference evidence="2 3" key="1">
    <citation type="submission" date="2024-04" db="EMBL/GenBank/DDBJ databases">
        <title>Tritrichomonas musculus Genome.</title>
        <authorList>
            <person name="Alves-Ferreira E."/>
            <person name="Grigg M."/>
            <person name="Lorenzi H."/>
            <person name="Galac M."/>
        </authorList>
    </citation>
    <scope>NUCLEOTIDE SEQUENCE [LARGE SCALE GENOMIC DNA]</scope>
    <source>
        <strain evidence="2 3">EAF2021</strain>
    </source>
</reference>
<proteinExistence type="predicted"/>
<organism evidence="2 3">
    <name type="scientific">Tritrichomonas musculus</name>
    <dbReference type="NCBI Taxonomy" id="1915356"/>
    <lineage>
        <taxon>Eukaryota</taxon>
        <taxon>Metamonada</taxon>
        <taxon>Parabasalia</taxon>
        <taxon>Tritrichomonadida</taxon>
        <taxon>Tritrichomonadidae</taxon>
        <taxon>Tritrichomonas</taxon>
    </lineage>
</organism>
<evidence type="ECO:0000313" key="3">
    <source>
        <dbReference type="Proteomes" id="UP001470230"/>
    </source>
</evidence>
<dbReference type="Pfam" id="PF00415">
    <property type="entry name" value="RCC1"/>
    <property type="match status" value="1"/>
</dbReference>
<feature type="repeat" description="RCC1" evidence="1">
    <location>
        <begin position="220"/>
        <end position="272"/>
    </location>
</feature>
<keyword evidence="3" id="KW-1185">Reference proteome</keyword>
<dbReference type="PROSITE" id="PS50012">
    <property type="entry name" value="RCC1_3"/>
    <property type="match status" value="1"/>
</dbReference>
<dbReference type="EMBL" id="JAPFFF010000008">
    <property type="protein sequence ID" value="KAK8883675.1"/>
    <property type="molecule type" value="Genomic_DNA"/>
</dbReference>
<dbReference type="InterPro" id="IPR000408">
    <property type="entry name" value="Reg_chr_condens"/>
</dbReference>
<evidence type="ECO:0000256" key="1">
    <source>
        <dbReference type="PROSITE-ProRule" id="PRU00235"/>
    </source>
</evidence>
<protein>
    <submittedName>
        <fullName evidence="2">E3 ubiquitin-protein ligase herc4</fullName>
    </submittedName>
</protein>
<evidence type="ECO:0000313" key="2">
    <source>
        <dbReference type="EMBL" id="KAK8883675.1"/>
    </source>
</evidence>
<gene>
    <name evidence="2" type="ORF">M9Y10_042772</name>
</gene>
<comment type="caution">
    <text evidence="2">The sequence shown here is derived from an EMBL/GenBank/DDBJ whole genome shotgun (WGS) entry which is preliminary data.</text>
</comment>
<dbReference type="Gene3D" id="2.130.10.30">
    <property type="entry name" value="Regulator of chromosome condensation 1/beta-lactamase-inhibitor protein II"/>
    <property type="match status" value="1"/>
</dbReference>
<dbReference type="PANTHER" id="PTHR46207">
    <property type="entry name" value="PROTEIN RCC2"/>
    <property type="match status" value="1"/>
</dbReference>
<dbReference type="Proteomes" id="UP001470230">
    <property type="component" value="Unassembled WGS sequence"/>
</dbReference>
<sequence length="340" mass="36964">MFFEYGQLGEKANCEHSISPLKNICLTEQNQLQAIGYNNYCGITDSLPKEVLDHFTPFEIKDNQDRALVPKSAVCGESYSLYLLTNPDDPTKSILALSVSHTTSPNPEILNIGTLNPIALYGGNENAAAIDDQGHIIFIPTQSSKSTLLKSCSLPANEKAIHVAICLKFVFALSSTGKVYSSSIPSNNELNFSKVKELDGIEIVDISASFDHCLAVSKNGKTFGFGSNEYGQLGLGRLKKEVKKFTEISSLKKFSVCKVFAGSNHSLFQIPGGQYLSCGSNSYGHLAIKDKPSRKNYYSPVETVVEKGTFFAFAGQFVSVFFTGESGIPKDSPNMTLNDS</sequence>
<dbReference type="InterPro" id="IPR009091">
    <property type="entry name" value="RCC1/BLIP-II"/>
</dbReference>
<accession>A0ABR2JXV3</accession>